<comment type="subcellular location">
    <subcellularLocation>
        <location evidence="1">Cell membrane</location>
        <topology evidence="1">Multi-pass membrane protein</topology>
    </subcellularLocation>
</comment>
<dbReference type="OrthoDB" id="9760371at2"/>
<dbReference type="CDD" id="cd11386">
    <property type="entry name" value="MCP_signal"/>
    <property type="match status" value="1"/>
</dbReference>
<keyword evidence="6 12" id="KW-1133">Transmembrane helix</keyword>
<proteinExistence type="inferred from homology"/>
<evidence type="ECO:0000256" key="1">
    <source>
        <dbReference type="ARBA" id="ARBA00004651"/>
    </source>
</evidence>
<dbReference type="GO" id="GO:0006935">
    <property type="term" value="P:chemotaxis"/>
    <property type="evidence" value="ECO:0007669"/>
    <property type="project" value="UniProtKB-KW"/>
</dbReference>
<protein>
    <submittedName>
        <fullName evidence="15">Methyl-accepting chemotaxis protein</fullName>
    </submittedName>
</protein>
<dbReference type="CDD" id="cd12913">
    <property type="entry name" value="PDC1_MCP_like"/>
    <property type="match status" value="1"/>
</dbReference>
<feature type="compositionally biased region" description="Low complexity" evidence="11">
    <location>
        <begin position="612"/>
        <end position="650"/>
    </location>
</feature>
<evidence type="ECO:0000259" key="13">
    <source>
        <dbReference type="PROSITE" id="PS50111"/>
    </source>
</evidence>
<dbReference type="InterPro" id="IPR003660">
    <property type="entry name" value="HAMP_dom"/>
</dbReference>
<keyword evidence="7 12" id="KW-0472">Membrane</keyword>
<comment type="similarity">
    <text evidence="9">Belongs to the methyl-accepting chemotaxis (MCP) protein family.</text>
</comment>
<evidence type="ECO:0000313" key="15">
    <source>
        <dbReference type="EMBL" id="SET81164.1"/>
    </source>
</evidence>
<evidence type="ECO:0000256" key="12">
    <source>
        <dbReference type="SAM" id="Phobius"/>
    </source>
</evidence>
<evidence type="ECO:0000256" key="8">
    <source>
        <dbReference type="ARBA" id="ARBA00023224"/>
    </source>
</evidence>
<organism evidence="15 16">
    <name type="scientific">Salinibacillus kushneri</name>
    <dbReference type="NCBI Taxonomy" id="237682"/>
    <lineage>
        <taxon>Bacteria</taxon>
        <taxon>Bacillati</taxon>
        <taxon>Bacillota</taxon>
        <taxon>Bacilli</taxon>
        <taxon>Bacillales</taxon>
        <taxon>Bacillaceae</taxon>
        <taxon>Salinibacillus</taxon>
    </lineage>
</organism>
<dbReference type="PANTHER" id="PTHR32089">
    <property type="entry name" value="METHYL-ACCEPTING CHEMOTAXIS PROTEIN MCPB"/>
    <property type="match status" value="1"/>
</dbReference>
<keyword evidence="16" id="KW-1185">Reference proteome</keyword>
<dbReference type="EMBL" id="FOHJ01000008">
    <property type="protein sequence ID" value="SET81164.1"/>
    <property type="molecule type" value="Genomic_DNA"/>
</dbReference>
<evidence type="ECO:0000256" key="6">
    <source>
        <dbReference type="ARBA" id="ARBA00022989"/>
    </source>
</evidence>
<dbReference type="Pfam" id="PF00672">
    <property type="entry name" value="HAMP"/>
    <property type="match status" value="1"/>
</dbReference>
<reference evidence="16" key="1">
    <citation type="submission" date="2016-10" db="EMBL/GenBank/DDBJ databases">
        <authorList>
            <person name="Varghese N."/>
            <person name="Submissions S."/>
        </authorList>
    </citation>
    <scope>NUCLEOTIDE SEQUENCE [LARGE SCALE GENOMIC DNA]</scope>
    <source>
        <strain evidence="16">CGMCC 1.3566</strain>
    </source>
</reference>
<evidence type="ECO:0000256" key="7">
    <source>
        <dbReference type="ARBA" id="ARBA00023136"/>
    </source>
</evidence>
<evidence type="ECO:0000256" key="2">
    <source>
        <dbReference type="ARBA" id="ARBA00022475"/>
    </source>
</evidence>
<dbReference type="PANTHER" id="PTHR32089:SF114">
    <property type="entry name" value="METHYL-ACCEPTING CHEMOTAXIS PROTEIN MCPB"/>
    <property type="match status" value="1"/>
</dbReference>
<feature type="transmembrane region" description="Helical" evidence="12">
    <location>
        <begin position="287"/>
        <end position="308"/>
    </location>
</feature>
<dbReference type="InterPro" id="IPR033479">
    <property type="entry name" value="dCache_1"/>
</dbReference>
<dbReference type="Pfam" id="PF02743">
    <property type="entry name" value="dCache_1"/>
    <property type="match status" value="1"/>
</dbReference>
<evidence type="ECO:0000256" key="10">
    <source>
        <dbReference type="PROSITE-ProRule" id="PRU00284"/>
    </source>
</evidence>
<evidence type="ECO:0000313" key="16">
    <source>
        <dbReference type="Proteomes" id="UP000199095"/>
    </source>
</evidence>
<sequence>MKLNKIFKKRKKTIQTRILFPFLLLIIIAGGIIAFVSYTYSVKNTTNELTKNVESQVGGLNDTFTLFFENIDSSLTRLTSNELITHYQKDNSDALFQYLKETADSNDYIKSLYTGFDETGNVVIYPKADLSEDFNAKERPWYQKAVEAKNSTIWTEPYVDEATNETVVTAAKAYYRNDELQGVVGIDLSINSLLEMLNKTKIGDTGYAVLFDQSGSFLAHPDKSYIGKDQSNRNYYQKITESGKQGTFDYQSEGQNKIMGFAKNDTTGWVIGGTVNKAEFENKAKGILIPISITLVVVLALAVIISLITTRKITKPIFVVLERMKSIANGDLSQEPLQTKSNDEVGQLVSATNTMNNSMRDLLQQINDVSETVSNQSEELNKSANEVMQGSEQIASTMQEISSGTESQANNASELSSNAQTFTENVQEANSKGELIYQKSHNVLQLTDKGSQLMNTSVNQMDFIDQMVQDTVKKVKELDEQSKDISKLVNVIEDIADQTSLLAINAAIEAARAGEQGKGFAVVADSVKNLAEQVANSVSDITGIVENIQKETNTVVNALENGYSEVEKGTEQVQTTGETFDQINSAVQQMANDIETVTQYLSTMSSTSQEMSGSIDEIASASEEASAGIEQTSASTQQTNSSMEEVASSSEELAKLAERLNGLVRKFSL</sequence>
<feature type="region of interest" description="Disordered" evidence="11">
    <location>
        <begin position="608"/>
        <end position="650"/>
    </location>
</feature>
<evidence type="ECO:0000256" key="3">
    <source>
        <dbReference type="ARBA" id="ARBA00022481"/>
    </source>
</evidence>
<dbReference type="Gene3D" id="1.10.287.950">
    <property type="entry name" value="Methyl-accepting chemotaxis protein"/>
    <property type="match status" value="2"/>
</dbReference>
<evidence type="ECO:0000256" key="9">
    <source>
        <dbReference type="ARBA" id="ARBA00029447"/>
    </source>
</evidence>
<feature type="domain" description="HAMP" evidence="14">
    <location>
        <begin position="311"/>
        <end position="364"/>
    </location>
</feature>
<feature type="region of interest" description="Disordered" evidence="11">
    <location>
        <begin position="397"/>
        <end position="417"/>
    </location>
</feature>
<evidence type="ECO:0000256" key="4">
    <source>
        <dbReference type="ARBA" id="ARBA00022500"/>
    </source>
</evidence>
<dbReference type="SMART" id="SM00283">
    <property type="entry name" value="MA"/>
    <property type="match status" value="1"/>
</dbReference>
<keyword evidence="5 12" id="KW-0812">Transmembrane</keyword>
<name>A0A1I0HBE7_9BACI</name>
<dbReference type="SMART" id="SM00304">
    <property type="entry name" value="HAMP"/>
    <property type="match status" value="1"/>
</dbReference>
<feature type="domain" description="Methyl-accepting transducer" evidence="13">
    <location>
        <begin position="383"/>
        <end position="626"/>
    </location>
</feature>
<dbReference type="CDD" id="cd06225">
    <property type="entry name" value="HAMP"/>
    <property type="match status" value="1"/>
</dbReference>
<feature type="transmembrane region" description="Helical" evidence="12">
    <location>
        <begin position="20"/>
        <end position="40"/>
    </location>
</feature>
<dbReference type="InterPro" id="IPR029151">
    <property type="entry name" value="Sensor-like_sf"/>
</dbReference>
<dbReference type="InterPro" id="IPR004089">
    <property type="entry name" value="MCPsignal_dom"/>
</dbReference>
<evidence type="ECO:0000256" key="5">
    <source>
        <dbReference type="ARBA" id="ARBA00022692"/>
    </source>
</evidence>
<dbReference type="SUPFAM" id="SSF58104">
    <property type="entry name" value="Methyl-accepting chemotaxis protein (MCP) signaling domain"/>
    <property type="match status" value="1"/>
</dbReference>
<dbReference type="Gene3D" id="3.30.450.20">
    <property type="entry name" value="PAS domain"/>
    <property type="match status" value="2"/>
</dbReference>
<accession>A0A1I0HBE7</accession>
<dbReference type="GO" id="GO:0005886">
    <property type="term" value="C:plasma membrane"/>
    <property type="evidence" value="ECO:0007669"/>
    <property type="project" value="UniProtKB-SubCell"/>
</dbReference>
<dbReference type="Proteomes" id="UP000199095">
    <property type="component" value="Unassembled WGS sequence"/>
</dbReference>
<dbReference type="PROSITE" id="PS50885">
    <property type="entry name" value="HAMP"/>
    <property type="match status" value="1"/>
</dbReference>
<dbReference type="SUPFAM" id="SSF103190">
    <property type="entry name" value="Sensory domain-like"/>
    <property type="match status" value="1"/>
</dbReference>
<gene>
    <name evidence="15" type="ORF">SAMN05421676_108150</name>
</gene>
<dbReference type="GO" id="GO:0007165">
    <property type="term" value="P:signal transduction"/>
    <property type="evidence" value="ECO:0007669"/>
    <property type="project" value="UniProtKB-KW"/>
</dbReference>
<dbReference type="AlphaFoldDB" id="A0A1I0HBE7"/>
<dbReference type="RefSeq" id="WP_093136272.1">
    <property type="nucleotide sequence ID" value="NZ_FOHJ01000008.1"/>
</dbReference>
<keyword evidence="4" id="KW-0145">Chemotaxis</keyword>
<dbReference type="PROSITE" id="PS50111">
    <property type="entry name" value="CHEMOTAXIS_TRANSDUC_2"/>
    <property type="match status" value="1"/>
</dbReference>
<evidence type="ECO:0000256" key="11">
    <source>
        <dbReference type="SAM" id="MobiDB-lite"/>
    </source>
</evidence>
<dbReference type="Pfam" id="PF00015">
    <property type="entry name" value="MCPsignal"/>
    <property type="match status" value="1"/>
</dbReference>
<keyword evidence="2" id="KW-1003">Cell membrane</keyword>
<keyword evidence="8 10" id="KW-0807">Transducer</keyword>
<evidence type="ECO:0000259" key="14">
    <source>
        <dbReference type="PROSITE" id="PS50885"/>
    </source>
</evidence>
<dbReference type="Gene3D" id="6.10.340.10">
    <property type="match status" value="1"/>
</dbReference>
<keyword evidence="3" id="KW-0488">Methylation</keyword>
<dbReference type="STRING" id="237682.SAMN05421676_108150"/>
<dbReference type="CDD" id="cd12912">
    <property type="entry name" value="PDC2_MCP_like"/>
    <property type="match status" value="1"/>
</dbReference>